<dbReference type="InterPro" id="IPR002934">
    <property type="entry name" value="Polymerase_NTP_transf_dom"/>
</dbReference>
<keyword evidence="2" id="KW-0808">Transferase</keyword>
<protein>
    <submittedName>
        <fullName evidence="2">Nucleotidyltransferase domain-containing protein</fullName>
    </submittedName>
</protein>
<proteinExistence type="predicted"/>
<reference evidence="2 3" key="1">
    <citation type="submission" date="2019-02" db="EMBL/GenBank/DDBJ databases">
        <authorList>
            <person name="Fomenkov A."/>
            <person name="Dubinina G."/>
            <person name="Grabovich M."/>
            <person name="Vincze T."/>
            <person name="Roberts R.J."/>
        </authorList>
    </citation>
    <scope>NUCLEOTIDE SEQUENCE [LARGE SCALE GENOMIC DNA]</scope>
    <source>
        <strain evidence="2 3">P</strain>
    </source>
</reference>
<dbReference type="Gene3D" id="3.30.460.10">
    <property type="entry name" value="Beta Polymerase, domain 2"/>
    <property type="match status" value="1"/>
</dbReference>
<dbReference type="EMBL" id="CP035807">
    <property type="protein sequence ID" value="QEN05663.1"/>
    <property type="molecule type" value="Genomic_DNA"/>
</dbReference>
<reference evidence="2 3" key="2">
    <citation type="submission" date="2019-09" db="EMBL/GenBank/DDBJ databases">
        <title>Complete Genome Sequence and Methylome Analysis of free living Spirochaetas.</title>
        <authorList>
            <person name="Leshcheva N."/>
            <person name="Mikheeva N."/>
        </authorList>
    </citation>
    <scope>NUCLEOTIDE SEQUENCE [LARGE SCALE GENOMIC DNA]</scope>
    <source>
        <strain evidence="2 3">P</strain>
    </source>
</reference>
<dbReference type="AlphaFoldDB" id="A0A5C1QC48"/>
<evidence type="ECO:0000313" key="3">
    <source>
        <dbReference type="Proteomes" id="UP000323824"/>
    </source>
</evidence>
<dbReference type="SUPFAM" id="SSF81301">
    <property type="entry name" value="Nucleotidyltransferase"/>
    <property type="match status" value="1"/>
</dbReference>
<sequence length="104" mass="11836">MRLTNSELDIIIKVLTKYFGEDSIITLFGSRVDDSSKGGDIDLLIEHNENEKEQLKLKLMAISEMQIKLGDRKIDLITHSNSDVNDTRAIFSEAKKTGIILWKK</sequence>
<dbReference type="Proteomes" id="UP000323824">
    <property type="component" value="Chromosome"/>
</dbReference>
<feature type="domain" description="Polymerase nucleotidyl transferase" evidence="1">
    <location>
        <begin position="10"/>
        <end position="81"/>
    </location>
</feature>
<dbReference type="GO" id="GO:0016779">
    <property type="term" value="F:nucleotidyltransferase activity"/>
    <property type="evidence" value="ECO:0007669"/>
    <property type="project" value="InterPro"/>
</dbReference>
<evidence type="ECO:0000313" key="2">
    <source>
        <dbReference type="EMBL" id="QEN05663.1"/>
    </source>
</evidence>
<accession>A0A5C1QC48</accession>
<dbReference type="InterPro" id="IPR043519">
    <property type="entry name" value="NT_sf"/>
</dbReference>
<dbReference type="OrthoDB" id="14556at2"/>
<gene>
    <name evidence="2" type="ORF">EW093_13390</name>
</gene>
<organism evidence="2 3">
    <name type="scientific">Thiospirochaeta perfilievii</name>
    <dbReference type="NCBI Taxonomy" id="252967"/>
    <lineage>
        <taxon>Bacteria</taxon>
        <taxon>Pseudomonadati</taxon>
        <taxon>Spirochaetota</taxon>
        <taxon>Spirochaetia</taxon>
        <taxon>Spirochaetales</taxon>
        <taxon>Spirochaetaceae</taxon>
        <taxon>Thiospirochaeta</taxon>
    </lineage>
</organism>
<evidence type="ECO:0000259" key="1">
    <source>
        <dbReference type="Pfam" id="PF01909"/>
    </source>
</evidence>
<keyword evidence="3" id="KW-1185">Reference proteome</keyword>
<dbReference type="RefSeq" id="WP_149568897.1">
    <property type="nucleotide sequence ID" value="NZ_CP035807.1"/>
</dbReference>
<dbReference type="Pfam" id="PF01909">
    <property type="entry name" value="NTP_transf_2"/>
    <property type="match status" value="1"/>
</dbReference>
<name>A0A5C1QC48_9SPIO</name>
<dbReference type="KEGG" id="sper:EW093_13390"/>